<dbReference type="STRING" id="1561998.A0A1I7UB44"/>
<dbReference type="eggNOG" id="KOG2687">
    <property type="taxonomic scope" value="Eukaryota"/>
</dbReference>
<sequence length="431" mass="49145">MKQKDLEEVIAMTDGEFKRTKTLTNGPNFQKFKRCVLKRIDTLWMFISVLILILFLCLMIGSKQFCKNEKDMKKGQIRRSGLDGYEVVLVETKKTYQHGELVIVTNVYYQVPDKGNKILEPIEMIDEKQAQLRALYEKSLESKEPSGLINAANAVNGAYVIDSQSSKTVSVGEGVFDRLDTYFQMVDSGSVLLDRVAPFIGKAWCSIEDTPVLTIKLSTFIKPTAVSYKHTPRWVGTVPDGAPKLYNVVGCLNEFCNVTTVLASTCEYKTGDYSGMQEQYCEIPQDPLVPFIDRIQIILLENHGNVEKTCAYLFRVFGEPEGNGKKEIAQVDYAKRYGSKFSKMNCTELAWLHKNARLIYDFRDYTCPLLYAKNNCCIECPQCCITCHMKMGMKNHFNNFLLWLISVFTTITIIQALYFFVSLLPQKRSKI</sequence>
<comment type="subcellular location">
    <subcellularLocation>
        <location evidence="1">Membrane</location>
    </subcellularLocation>
</comment>
<evidence type="ECO:0000256" key="5">
    <source>
        <dbReference type="SAM" id="Phobius"/>
    </source>
</evidence>
<evidence type="ECO:0000256" key="1">
    <source>
        <dbReference type="ARBA" id="ARBA00004370"/>
    </source>
</evidence>
<keyword evidence="4 5" id="KW-0472">Membrane</keyword>
<feature type="domain" description="SUN" evidence="6">
    <location>
        <begin position="157"/>
        <end position="321"/>
    </location>
</feature>
<evidence type="ECO:0000313" key="8">
    <source>
        <dbReference type="WBParaSite" id="Csp11.Scaffold629.g7549.t1"/>
    </source>
</evidence>
<name>A0A1I7UB44_9PELO</name>
<dbReference type="InterPro" id="IPR045119">
    <property type="entry name" value="SUN1-5"/>
</dbReference>
<keyword evidence="7" id="KW-1185">Reference proteome</keyword>
<accession>A0A1I7UB44</accession>
<dbReference type="Gene3D" id="2.60.120.260">
    <property type="entry name" value="Galactose-binding domain-like"/>
    <property type="match status" value="1"/>
</dbReference>
<evidence type="ECO:0000313" key="7">
    <source>
        <dbReference type="Proteomes" id="UP000095282"/>
    </source>
</evidence>
<keyword evidence="3 5" id="KW-1133">Transmembrane helix</keyword>
<dbReference type="PROSITE" id="PS51469">
    <property type="entry name" value="SUN"/>
    <property type="match status" value="1"/>
</dbReference>
<evidence type="ECO:0000256" key="2">
    <source>
        <dbReference type="ARBA" id="ARBA00022692"/>
    </source>
</evidence>
<feature type="transmembrane region" description="Helical" evidence="5">
    <location>
        <begin position="400"/>
        <end position="421"/>
    </location>
</feature>
<protein>
    <submittedName>
        <fullName evidence="8">SUN domain-containing protein</fullName>
    </submittedName>
</protein>
<dbReference type="PANTHER" id="PTHR12911">
    <property type="entry name" value="SAD1/UNC-84-LIKE PROTEIN-RELATED"/>
    <property type="match status" value="1"/>
</dbReference>
<evidence type="ECO:0000256" key="4">
    <source>
        <dbReference type="ARBA" id="ARBA00023136"/>
    </source>
</evidence>
<evidence type="ECO:0000256" key="3">
    <source>
        <dbReference type="ARBA" id="ARBA00022989"/>
    </source>
</evidence>
<dbReference type="WBParaSite" id="Csp11.Scaffold629.g7549.t1">
    <property type="protein sequence ID" value="Csp11.Scaffold629.g7549.t1"/>
    <property type="gene ID" value="Csp11.Scaffold629.g7549"/>
</dbReference>
<dbReference type="Proteomes" id="UP000095282">
    <property type="component" value="Unplaced"/>
</dbReference>
<keyword evidence="2 5" id="KW-0812">Transmembrane</keyword>
<dbReference type="GO" id="GO:0034993">
    <property type="term" value="C:meiotic nuclear membrane microtubule tethering complex"/>
    <property type="evidence" value="ECO:0007669"/>
    <property type="project" value="TreeGrafter"/>
</dbReference>
<dbReference type="InterPro" id="IPR012919">
    <property type="entry name" value="SUN_dom"/>
</dbReference>
<evidence type="ECO:0000259" key="6">
    <source>
        <dbReference type="PROSITE" id="PS51469"/>
    </source>
</evidence>
<dbReference type="GO" id="GO:0043495">
    <property type="term" value="F:protein-membrane adaptor activity"/>
    <property type="evidence" value="ECO:0007669"/>
    <property type="project" value="TreeGrafter"/>
</dbReference>
<feature type="transmembrane region" description="Helical" evidence="5">
    <location>
        <begin position="43"/>
        <end position="61"/>
    </location>
</feature>
<dbReference type="AlphaFoldDB" id="A0A1I7UB44"/>
<reference evidence="8" key="1">
    <citation type="submission" date="2016-11" db="UniProtKB">
        <authorList>
            <consortium name="WormBaseParasite"/>
        </authorList>
    </citation>
    <scope>IDENTIFICATION</scope>
</reference>
<proteinExistence type="predicted"/>
<dbReference type="Pfam" id="PF07738">
    <property type="entry name" value="Sad1_UNC"/>
    <property type="match status" value="1"/>
</dbReference>
<dbReference type="PANTHER" id="PTHR12911:SF2">
    <property type="entry name" value="SUN DOMAIN-CONTAINING PROTEIN 1"/>
    <property type="match status" value="1"/>
</dbReference>
<organism evidence="7 8">
    <name type="scientific">Caenorhabditis tropicalis</name>
    <dbReference type="NCBI Taxonomy" id="1561998"/>
    <lineage>
        <taxon>Eukaryota</taxon>
        <taxon>Metazoa</taxon>
        <taxon>Ecdysozoa</taxon>
        <taxon>Nematoda</taxon>
        <taxon>Chromadorea</taxon>
        <taxon>Rhabditida</taxon>
        <taxon>Rhabditina</taxon>
        <taxon>Rhabditomorpha</taxon>
        <taxon>Rhabditoidea</taxon>
        <taxon>Rhabditidae</taxon>
        <taxon>Peloderinae</taxon>
        <taxon>Caenorhabditis</taxon>
    </lineage>
</organism>